<feature type="non-terminal residue" evidence="1">
    <location>
        <position position="144"/>
    </location>
</feature>
<keyword evidence="2" id="KW-1185">Reference proteome</keyword>
<gene>
    <name evidence="1" type="ORF">BST27_02110</name>
</gene>
<name>A0A1X0G8L7_MYCIE</name>
<proteinExistence type="predicted"/>
<dbReference type="Proteomes" id="UP000192739">
    <property type="component" value="Unassembled WGS sequence"/>
</dbReference>
<dbReference type="EMBL" id="MVHT01000004">
    <property type="protein sequence ID" value="ORB10138.1"/>
    <property type="molecule type" value="Genomic_DNA"/>
</dbReference>
<protein>
    <submittedName>
        <fullName evidence="1">Uncharacterized protein</fullName>
    </submittedName>
</protein>
<accession>A0A1X0G8L7</accession>
<comment type="caution">
    <text evidence="1">The sequence shown here is derived from an EMBL/GenBank/DDBJ whole genome shotgun (WGS) entry which is preliminary data.</text>
</comment>
<reference evidence="1 2" key="1">
    <citation type="submission" date="2017-02" db="EMBL/GenBank/DDBJ databases">
        <title>The new phylogeny of genus Mycobacterium.</title>
        <authorList>
            <person name="Tortoli E."/>
            <person name="Trovato A."/>
            <person name="Cirillo D.M."/>
        </authorList>
    </citation>
    <scope>NUCLEOTIDE SEQUENCE [LARGE SCALE GENOMIC DNA]</scope>
    <source>
        <strain evidence="1 2">DSM 44049</strain>
    </source>
</reference>
<dbReference type="InterPro" id="IPR001227">
    <property type="entry name" value="Ac_transferase_dom_sf"/>
</dbReference>
<dbReference type="GO" id="GO:0016740">
    <property type="term" value="F:transferase activity"/>
    <property type="evidence" value="ECO:0007669"/>
    <property type="project" value="InterPro"/>
</dbReference>
<dbReference type="AlphaFoldDB" id="A0A1X0G8L7"/>
<dbReference type="Gene3D" id="3.40.366.10">
    <property type="entry name" value="Malonyl-Coenzyme A Acyl Carrier Protein, domain 2"/>
    <property type="match status" value="1"/>
</dbReference>
<sequence length="144" mass="15363">MMPDARLPDNRVPVLLSAHEEELIAKDAAAIREYLRGRGRAEATPDAVAATLLRTRRVRRHRALVRAADRSELEAGLCALADNRQHPLVTRSSQSARPRTAFVFPGQGNQWPSLGAAAPRRQTACRAAPPHGGAAVAAAGLPGP</sequence>
<evidence type="ECO:0000313" key="2">
    <source>
        <dbReference type="Proteomes" id="UP000192739"/>
    </source>
</evidence>
<evidence type="ECO:0000313" key="1">
    <source>
        <dbReference type="EMBL" id="ORB10138.1"/>
    </source>
</evidence>
<organism evidence="1 2">
    <name type="scientific">Mycobacterium intermedium</name>
    <dbReference type="NCBI Taxonomy" id="28445"/>
    <lineage>
        <taxon>Bacteria</taxon>
        <taxon>Bacillati</taxon>
        <taxon>Actinomycetota</taxon>
        <taxon>Actinomycetes</taxon>
        <taxon>Mycobacteriales</taxon>
        <taxon>Mycobacteriaceae</taxon>
        <taxon>Mycobacterium</taxon>
        <taxon>Mycobacterium simiae complex</taxon>
    </lineage>
</organism>